<keyword evidence="5" id="KW-1185">Reference proteome</keyword>
<organism evidence="4 5">
    <name type="scientific">Vreelandella olivaria</name>
    <dbReference type="NCBI Taxonomy" id="390919"/>
    <lineage>
        <taxon>Bacteria</taxon>
        <taxon>Pseudomonadati</taxon>
        <taxon>Pseudomonadota</taxon>
        <taxon>Gammaproteobacteria</taxon>
        <taxon>Oceanospirillales</taxon>
        <taxon>Halomonadaceae</taxon>
        <taxon>Vreelandella</taxon>
    </lineage>
</organism>
<accession>A0ABM7GD18</accession>
<keyword evidence="2 4" id="KW-0418">Kinase</keyword>
<dbReference type="EMBL" id="AP019416">
    <property type="protein sequence ID" value="BBI48319.1"/>
    <property type="molecule type" value="Genomic_DNA"/>
</dbReference>
<proteinExistence type="predicted"/>
<dbReference type="Gene3D" id="3.40.1190.20">
    <property type="match status" value="1"/>
</dbReference>
<dbReference type="InterPro" id="IPR002173">
    <property type="entry name" value="Carboh/pur_kinase_PfkB_CS"/>
</dbReference>
<evidence type="ECO:0000313" key="4">
    <source>
        <dbReference type="EMBL" id="BBI48319.1"/>
    </source>
</evidence>
<name>A0ABM7GD18_9GAMM</name>
<sequence>MSIDTRRGIVCAGNWIVDVVNDLARWPEKSDLATIVDQSRGLGGGAANVALDLCAFEVDYPVIPVGGLGEDRLGDEVIEQVAARGMTTAHLQRLAGHQTAQTLVMNVPGDSRTFFYYPGANDHVTRASITLGTLGSPRLFYLGYLNLMAGLDRLSEDGRTEAARLLEQARAAGMRTCVDLVSAVSETYQRTVVATLPAIDVLLLNELEAERASGLSVAGPDDAAGMELAAQTLLDGGVREAVIVHSAKQTVWLTADWARVFTPEPVPAAEIVSPVGAGDAFAAGVLHGLHENWPPEATIHLAFRAAAACLRGRTASAGIPPLSVLLDKSNACSL</sequence>
<reference evidence="5" key="1">
    <citation type="journal article" date="2019" name="Microbiol. Resour. Announc.">
        <title>Complete Genome Sequence of Halomonas olivaria, a Moderately Halophilic Bacterium Isolated from Olive Processing Effluents, Obtained by Nanopore Sequencing.</title>
        <authorList>
            <person name="Nagata S."/>
            <person name="Ii K.M."/>
            <person name="Tsukimi T."/>
            <person name="Miura M.C."/>
            <person name="Galipon J."/>
            <person name="Arakawa K."/>
        </authorList>
    </citation>
    <scope>NUCLEOTIDE SEQUENCE [LARGE SCALE GENOMIC DNA]</scope>
    <source>
        <strain evidence="5">TYRC17</strain>
    </source>
</reference>
<dbReference type="PROSITE" id="PS00584">
    <property type="entry name" value="PFKB_KINASES_2"/>
    <property type="match status" value="1"/>
</dbReference>
<keyword evidence="1" id="KW-0808">Transferase</keyword>
<evidence type="ECO:0000256" key="1">
    <source>
        <dbReference type="ARBA" id="ARBA00022679"/>
    </source>
</evidence>
<dbReference type="InterPro" id="IPR029056">
    <property type="entry name" value="Ribokinase-like"/>
</dbReference>
<dbReference type="PANTHER" id="PTHR10584">
    <property type="entry name" value="SUGAR KINASE"/>
    <property type="match status" value="1"/>
</dbReference>
<dbReference type="Proteomes" id="UP000289555">
    <property type="component" value="Chromosome"/>
</dbReference>
<dbReference type="PANTHER" id="PTHR10584:SF166">
    <property type="entry name" value="RIBOKINASE"/>
    <property type="match status" value="1"/>
</dbReference>
<feature type="domain" description="Carbohydrate kinase PfkB" evidence="3">
    <location>
        <begin position="10"/>
        <end position="317"/>
    </location>
</feature>
<evidence type="ECO:0000256" key="2">
    <source>
        <dbReference type="ARBA" id="ARBA00022777"/>
    </source>
</evidence>
<dbReference type="InterPro" id="IPR011611">
    <property type="entry name" value="PfkB_dom"/>
</dbReference>
<dbReference type="SUPFAM" id="SSF53613">
    <property type="entry name" value="Ribokinase-like"/>
    <property type="match status" value="1"/>
</dbReference>
<gene>
    <name evidence="4" type="ORF">HORIV_07400</name>
</gene>
<protein>
    <submittedName>
        <fullName evidence="4">Kinase</fullName>
    </submittedName>
</protein>
<dbReference type="Pfam" id="PF00294">
    <property type="entry name" value="PfkB"/>
    <property type="match status" value="1"/>
</dbReference>
<evidence type="ECO:0000259" key="3">
    <source>
        <dbReference type="Pfam" id="PF00294"/>
    </source>
</evidence>
<evidence type="ECO:0000313" key="5">
    <source>
        <dbReference type="Proteomes" id="UP000289555"/>
    </source>
</evidence>
<dbReference type="GO" id="GO:0016301">
    <property type="term" value="F:kinase activity"/>
    <property type="evidence" value="ECO:0007669"/>
    <property type="project" value="UniProtKB-KW"/>
</dbReference>